<evidence type="ECO:0000313" key="7">
    <source>
        <dbReference type="Proteomes" id="UP001499988"/>
    </source>
</evidence>
<dbReference type="InterPro" id="IPR005119">
    <property type="entry name" value="LysR_subst-bd"/>
</dbReference>
<dbReference type="PANTHER" id="PTHR30537:SF20">
    <property type="entry name" value="TRANSCRIPTIONAL REGULATORY PROTEIN"/>
    <property type="match status" value="1"/>
</dbReference>
<keyword evidence="4" id="KW-0804">Transcription</keyword>
<evidence type="ECO:0000256" key="2">
    <source>
        <dbReference type="ARBA" id="ARBA00023015"/>
    </source>
</evidence>
<comment type="caution">
    <text evidence="6">The sequence shown here is derived from an EMBL/GenBank/DDBJ whole genome shotgun (WGS) entry which is preliminary data.</text>
</comment>
<dbReference type="InterPro" id="IPR036390">
    <property type="entry name" value="WH_DNA-bd_sf"/>
</dbReference>
<dbReference type="InterPro" id="IPR058163">
    <property type="entry name" value="LysR-type_TF_proteobact-type"/>
</dbReference>
<feature type="domain" description="HTH lysR-type" evidence="5">
    <location>
        <begin position="1"/>
        <end position="60"/>
    </location>
</feature>
<evidence type="ECO:0000256" key="4">
    <source>
        <dbReference type="ARBA" id="ARBA00023163"/>
    </source>
</evidence>
<protein>
    <submittedName>
        <fullName evidence="6">LysR family transcriptional regulator</fullName>
    </submittedName>
</protein>
<dbReference type="PROSITE" id="PS50931">
    <property type="entry name" value="HTH_LYSR"/>
    <property type="match status" value="1"/>
</dbReference>
<dbReference type="Gene3D" id="3.40.190.290">
    <property type="match status" value="1"/>
</dbReference>
<evidence type="ECO:0000256" key="1">
    <source>
        <dbReference type="ARBA" id="ARBA00009437"/>
    </source>
</evidence>
<dbReference type="Proteomes" id="UP001499988">
    <property type="component" value="Unassembled WGS sequence"/>
</dbReference>
<gene>
    <name evidence="6" type="ORF">GCM10023333_34340</name>
</gene>
<dbReference type="InterPro" id="IPR036388">
    <property type="entry name" value="WH-like_DNA-bd_sf"/>
</dbReference>
<reference evidence="7" key="1">
    <citation type="journal article" date="2019" name="Int. J. Syst. Evol. Microbiol.">
        <title>The Global Catalogue of Microorganisms (GCM) 10K type strain sequencing project: providing services to taxonomists for standard genome sequencing and annotation.</title>
        <authorList>
            <consortium name="The Broad Institute Genomics Platform"/>
            <consortium name="The Broad Institute Genome Sequencing Center for Infectious Disease"/>
            <person name="Wu L."/>
            <person name="Ma J."/>
        </authorList>
    </citation>
    <scope>NUCLEOTIDE SEQUENCE [LARGE SCALE GENOMIC DNA]</scope>
    <source>
        <strain evidence="7">JCM 18401</strain>
    </source>
</reference>
<keyword evidence="3" id="KW-0238">DNA-binding</keyword>
<evidence type="ECO:0000256" key="3">
    <source>
        <dbReference type="ARBA" id="ARBA00023125"/>
    </source>
</evidence>
<dbReference type="Pfam" id="PF03466">
    <property type="entry name" value="LysR_substrate"/>
    <property type="match status" value="1"/>
</dbReference>
<dbReference type="InterPro" id="IPR000847">
    <property type="entry name" value="LysR_HTH_N"/>
</dbReference>
<dbReference type="SUPFAM" id="SSF46785">
    <property type="entry name" value="Winged helix' DNA-binding domain"/>
    <property type="match status" value="1"/>
</dbReference>
<proteinExistence type="inferred from homology"/>
<dbReference type="RefSeq" id="WP_345336692.1">
    <property type="nucleotide sequence ID" value="NZ_BAABJZ010000099.1"/>
</dbReference>
<dbReference type="Gene3D" id="1.10.10.10">
    <property type="entry name" value="Winged helix-like DNA-binding domain superfamily/Winged helix DNA-binding domain"/>
    <property type="match status" value="1"/>
</dbReference>
<dbReference type="EMBL" id="BAABJZ010000099">
    <property type="protein sequence ID" value="GAA4898101.1"/>
    <property type="molecule type" value="Genomic_DNA"/>
</dbReference>
<keyword evidence="2" id="KW-0805">Transcription regulation</keyword>
<keyword evidence="7" id="KW-1185">Reference proteome</keyword>
<dbReference type="PANTHER" id="PTHR30537">
    <property type="entry name" value="HTH-TYPE TRANSCRIPTIONAL REGULATOR"/>
    <property type="match status" value="1"/>
</dbReference>
<organism evidence="6 7">
    <name type="scientific">Ferrimonas pelagia</name>
    <dbReference type="NCBI Taxonomy" id="1177826"/>
    <lineage>
        <taxon>Bacteria</taxon>
        <taxon>Pseudomonadati</taxon>
        <taxon>Pseudomonadota</taxon>
        <taxon>Gammaproteobacteria</taxon>
        <taxon>Alteromonadales</taxon>
        <taxon>Ferrimonadaceae</taxon>
        <taxon>Ferrimonas</taxon>
    </lineage>
</organism>
<sequence>MKTRSDDLQLLLAVVDSGSFSAAAQALQVQVAKISRAVTRLEKQLGTTLLNRTTRRLELTDEGARFVDAVRPALAGLAAAEEGLGSTQLPAGRLRVDAASPFMQHQIVPHVGEFLRAYPDIELELSASDGVIDLLERRTDVAIRVGALQDSSLHARALGNSPLHIVASPSYLAEYGTPTAPAQLIQHRLLGFIASANLNRWPLAGGGEIQPSIAASSGITVRQLALAGEGVACLSQFMVQEDLKQGRLISVLTTDKIAQPERETVSAVYYRHSVLSPRIQVFLDFLQPRLTL</sequence>
<name>A0ABP9FCY5_9GAMM</name>
<evidence type="ECO:0000259" key="5">
    <source>
        <dbReference type="PROSITE" id="PS50931"/>
    </source>
</evidence>
<comment type="similarity">
    <text evidence="1">Belongs to the LysR transcriptional regulatory family.</text>
</comment>
<evidence type="ECO:0000313" key="6">
    <source>
        <dbReference type="EMBL" id="GAA4898101.1"/>
    </source>
</evidence>
<dbReference type="SUPFAM" id="SSF53850">
    <property type="entry name" value="Periplasmic binding protein-like II"/>
    <property type="match status" value="1"/>
</dbReference>
<accession>A0ABP9FCY5</accession>
<dbReference type="Pfam" id="PF00126">
    <property type="entry name" value="HTH_1"/>
    <property type="match status" value="1"/>
</dbReference>